<feature type="transmembrane region" description="Helical" evidence="1">
    <location>
        <begin position="98"/>
        <end position="116"/>
    </location>
</feature>
<dbReference type="InterPro" id="IPR018677">
    <property type="entry name" value="DUF2157"/>
</dbReference>
<name>A0ABY8J5G8_9BACI</name>
<dbReference type="RefSeq" id="WP_283078088.1">
    <property type="nucleotide sequence ID" value="NZ_CP121671.1"/>
</dbReference>
<sequence>MRRVQLEKESKHWVHDGIITEQQREQILNRNSSAQHPLLFTFAAIFIGLGFLTFIASNWSAIPDMGKLSIIIGFLLLFSIGGEVIYRTYSKPMGRSLLLLGILVFGAGLFLIGQMYHYHSFSAIPFFIWSAAAFLVFLIFSEQSFFIATLVIMTVGQVYSGIVYQDYHFGMGGLFLIGLGWFVYKRQDPVSSLLFAASYVIQCLILIFSLQFSYYWLILLFFALYIVSHLVRGQSHLKSFGGLAVWAIFILNVFQVFLLGQESEQVEYSEIFFLIWTVFFVYAVLQSALESTKFYWIDLVLFIPVFRIGAGGFLSLCILFIYSLGWLLAGYKRERSEWVNKGTFAFLFTTFVAYFQLAWDFMDRSLFFFIGGVLLFLLSYFLERKRRAIGKERVVS</sequence>
<feature type="transmembrane region" description="Helical" evidence="1">
    <location>
        <begin position="365"/>
        <end position="382"/>
    </location>
</feature>
<proteinExistence type="predicted"/>
<evidence type="ECO:0000313" key="4">
    <source>
        <dbReference type="Proteomes" id="UP001221597"/>
    </source>
</evidence>
<feature type="domain" description="DUF2157" evidence="2">
    <location>
        <begin position="12"/>
        <end position="144"/>
    </location>
</feature>
<keyword evidence="1" id="KW-0812">Transmembrane</keyword>
<reference evidence="3 4" key="1">
    <citation type="submission" date="2023-04" db="EMBL/GenBank/DDBJ databases">
        <title>Genome sequence of Halobacillus naozhouensis KACC 21980.</title>
        <authorList>
            <person name="Kim S."/>
            <person name="Heo J."/>
            <person name="Kwon S.-W."/>
        </authorList>
    </citation>
    <scope>NUCLEOTIDE SEQUENCE [LARGE SCALE GENOMIC DNA]</scope>
    <source>
        <strain evidence="3 4">KCTC 13234</strain>
    </source>
</reference>
<dbReference type="Pfam" id="PF09925">
    <property type="entry name" value="DUF2157"/>
    <property type="match status" value="1"/>
</dbReference>
<dbReference type="EMBL" id="CP121671">
    <property type="protein sequence ID" value="WFT76131.1"/>
    <property type="molecule type" value="Genomic_DNA"/>
</dbReference>
<keyword evidence="1" id="KW-0472">Membrane</keyword>
<evidence type="ECO:0000313" key="3">
    <source>
        <dbReference type="EMBL" id="WFT76131.1"/>
    </source>
</evidence>
<dbReference type="Proteomes" id="UP001221597">
    <property type="component" value="Chromosome"/>
</dbReference>
<feature type="transmembrane region" description="Helical" evidence="1">
    <location>
        <begin position="341"/>
        <end position="359"/>
    </location>
</feature>
<organism evidence="3 4">
    <name type="scientific">Halobacillus naozhouensis</name>
    <dbReference type="NCBI Taxonomy" id="554880"/>
    <lineage>
        <taxon>Bacteria</taxon>
        <taxon>Bacillati</taxon>
        <taxon>Bacillota</taxon>
        <taxon>Bacilli</taxon>
        <taxon>Bacillales</taxon>
        <taxon>Bacillaceae</taxon>
        <taxon>Halobacillus</taxon>
    </lineage>
</organism>
<keyword evidence="4" id="KW-1185">Reference proteome</keyword>
<keyword evidence="1" id="KW-1133">Transmembrane helix</keyword>
<feature type="transmembrane region" description="Helical" evidence="1">
    <location>
        <begin position="168"/>
        <end position="184"/>
    </location>
</feature>
<feature type="transmembrane region" description="Helical" evidence="1">
    <location>
        <begin position="239"/>
        <end position="259"/>
    </location>
</feature>
<feature type="transmembrane region" description="Helical" evidence="1">
    <location>
        <begin position="301"/>
        <end position="329"/>
    </location>
</feature>
<feature type="transmembrane region" description="Helical" evidence="1">
    <location>
        <begin position="145"/>
        <end position="162"/>
    </location>
</feature>
<evidence type="ECO:0000259" key="2">
    <source>
        <dbReference type="Pfam" id="PF09925"/>
    </source>
</evidence>
<feature type="transmembrane region" description="Helical" evidence="1">
    <location>
        <begin position="271"/>
        <end position="289"/>
    </location>
</feature>
<accession>A0ABY8J5G8</accession>
<evidence type="ECO:0000256" key="1">
    <source>
        <dbReference type="SAM" id="Phobius"/>
    </source>
</evidence>
<feature type="transmembrane region" description="Helical" evidence="1">
    <location>
        <begin position="122"/>
        <end position="140"/>
    </location>
</feature>
<feature type="transmembrane region" description="Helical" evidence="1">
    <location>
        <begin position="38"/>
        <end position="62"/>
    </location>
</feature>
<feature type="transmembrane region" description="Helical" evidence="1">
    <location>
        <begin position="196"/>
        <end position="227"/>
    </location>
</feature>
<feature type="transmembrane region" description="Helical" evidence="1">
    <location>
        <begin position="68"/>
        <end position="86"/>
    </location>
</feature>
<protein>
    <submittedName>
        <fullName evidence="3">DUF2157 domain-containing protein</fullName>
    </submittedName>
</protein>
<gene>
    <name evidence="3" type="ORF">P9989_07150</name>
</gene>